<gene>
    <name evidence="3" type="ORF">I598_2301</name>
</gene>
<feature type="chain" id="PRO_5007896847" evidence="1">
    <location>
        <begin position="31"/>
        <end position="319"/>
    </location>
</feature>
<sequence length="319" mass="32730">MNRHHARALAPFAAVAALATLTACTGEATASDADGEVVRVATQRQPHLYAPYTYADHAPDGMTIQVVPMANSTDQLNAVLTGDVDFALMGVPTVISGVAQGKDVRLVASGADGGSGIIGSPDVAGVEDLAGARIGIVPGSSQEIALRLTLEAAGIDPETDVELVNLGYADMADALARGDIDAFAGAEVNVSVALLAGAHEVTSIYDTAIGPVNIGLATTGTLVEEDPELVQEVVDTHAAAVDALLADPEAWKEGVADQFSFEPEVLDSATENIWLRADLDDEYLAQVEALAGEMVDLAVIDEAPAVTDVVADTFAGEGD</sequence>
<feature type="signal peptide" evidence="1">
    <location>
        <begin position="1"/>
        <end position="30"/>
    </location>
</feature>
<dbReference type="Pfam" id="PF09084">
    <property type="entry name" value="NMT1"/>
    <property type="match status" value="1"/>
</dbReference>
<name>A0A168FIA8_9MICO</name>
<reference evidence="3 4" key="1">
    <citation type="submission" date="2016-01" db="EMBL/GenBank/DDBJ databases">
        <title>Complete genome sequence of a soil Actinobacterium, Isoptericola dokdonensis DS-3.</title>
        <authorList>
            <person name="Kwon S.-K."/>
            <person name="Kim J.F."/>
        </authorList>
    </citation>
    <scope>NUCLEOTIDE SEQUENCE [LARGE SCALE GENOMIC DNA]</scope>
    <source>
        <strain evidence="3 4">DS-3</strain>
    </source>
</reference>
<dbReference type="SUPFAM" id="SSF53850">
    <property type="entry name" value="Periplasmic binding protein-like II"/>
    <property type="match status" value="1"/>
</dbReference>
<evidence type="ECO:0000259" key="2">
    <source>
        <dbReference type="Pfam" id="PF09084"/>
    </source>
</evidence>
<organism evidence="3 4">
    <name type="scientific">Isoptericola dokdonensis DS-3</name>
    <dbReference type="NCBI Taxonomy" id="1300344"/>
    <lineage>
        <taxon>Bacteria</taxon>
        <taxon>Bacillati</taxon>
        <taxon>Actinomycetota</taxon>
        <taxon>Actinomycetes</taxon>
        <taxon>Micrococcales</taxon>
        <taxon>Promicromonosporaceae</taxon>
        <taxon>Isoptericola</taxon>
    </lineage>
</organism>
<keyword evidence="1" id="KW-0732">Signal</keyword>
<dbReference type="PANTHER" id="PTHR30024:SF42">
    <property type="entry name" value="ALIPHATIC SULFONATES-BINDING PROTEIN-RELATED"/>
    <property type="match status" value="1"/>
</dbReference>
<accession>A0A168FIA8</accession>
<dbReference type="Gene3D" id="3.40.190.10">
    <property type="entry name" value="Periplasmic binding protein-like II"/>
    <property type="match status" value="2"/>
</dbReference>
<dbReference type="RefSeq" id="WP_068203063.1">
    <property type="nucleotide sequence ID" value="NZ_CP014209.1"/>
</dbReference>
<evidence type="ECO:0000313" key="3">
    <source>
        <dbReference type="EMBL" id="ANC31841.1"/>
    </source>
</evidence>
<evidence type="ECO:0000313" key="4">
    <source>
        <dbReference type="Proteomes" id="UP000076794"/>
    </source>
</evidence>
<keyword evidence="4" id="KW-1185">Reference proteome</keyword>
<protein>
    <submittedName>
        <fullName evidence="3">Taurine transporter substrate binding subunit</fullName>
    </submittedName>
</protein>
<dbReference type="PROSITE" id="PS51257">
    <property type="entry name" value="PROKAR_LIPOPROTEIN"/>
    <property type="match status" value="1"/>
</dbReference>
<dbReference type="PATRIC" id="fig|1300344.3.peg.2309"/>
<dbReference type="InterPro" id="IPR015168">
    <property type="entry name" value="SsuA/THI5"/>
</dbReference>
<dbReference type="PANTHER" id="PTHR30024">
    <property type="entry name" value="ALIPHATIC SULFONATES-BINDING PROTEIN-RELATED"/>
    <property type="match status" value="1"/>
</dbReference>
<dbReference type="Proteomes" id="UP000076794">
    <property type="component" value="Chromosome"/>
</dbReference>
<dbReference type="EMBL" id="CP014209">
    <property type="protein sequence ID" value="ANC31841.1"/>
    <property type="molecule type" value="Genomic_DNA"/>
</dbReference>
<dbReference type="STRING" id="1300344.I598_2301"/>
<dbReference type="AlphaFoldDB" id="A0A168FIA8"/>
<feature type="domain" description="SsuA/THI5-like" evidence="2">
    <location>
        <begin position="60"/>
        <end position="250"/>
    </location>
</feature>
<evidence type="ECO:0000256" key="1">
    <source>
        <dbReference type="SAM" id="SignalP"/>
    </source>
</evidence>
<proteinExistence type="predicted"/>
<dbReference type="CDD" id="cd01008">
    <property type="entry name" value="PBP2_NrtA_SsuA_CpmA_like"/>
    <property type="match status" value="1"/>
</dbReference>
<dbReference type="OrthoDB" id="286202at2"/>
<dbReference type="KEGG" id="ido:I598_2301"/>